<organism evidence="3 4">
    <name type="scientific">Ziziphus jujuba</name>
    <name type="common">Chinese jujube</name>
    <name type="synonym">Ziziphus sativa</name>
    <dbReference type="NCBI Taxonomy" id="326968"/>
    <lineage>
        <taxon>Eukaryota</taxon>
        <taxon>Viridiplantae</taxon>
        <taxon>Streptophyta</taxon>
        <taxon>Embryophyta</taxon>
        <taxon>Tracheophyta</taxon>
        <taxon>Spermatophyta</taxon>
        <taxon>Magnoliopsida</taxon>
        <taxon>eudicotyledons</taxon>
        <taxon>Gunneridae</taxon>
        <taxon>Pentapetalae</taxon>
        <taxon>rosids</taxon>
        <taxon>fabids</taxon>
        <taxon>Rosales</taxon>
        <taxon>Rhamnaceae</taxon>
        <taxon>Paliureae</taxon>
        <taxon>Ziziphus</taxon>
    </lineage>
</organism>
<keyword evidence="2" id="KW-1133">Transmembrane helix</keyword>
<name>A0A6P4B168_ZIZJJ</name>
<evidence type="ECO:0000313" key="4">
    <source>
        <dbReference type="RefSeq" id="XP_015902405.3"/>
    </source>
</evidence>
<accession>A0A6P4B168</accession>
<evidence type="ECO:0000256" key="2">
    <source>
        <dbReference type="SAM" id="Phobius"/>
    </source>
</evidence>
<feature type="compositionally biased region" description="Low complexity" evidence="1">
    <location>
        <begin position="321"/>
        <end position="339"/>
    </location>
</feature>
<feature type="region of interest" description="Disordered" evidence="1">
    <location>
        <begin position="38"/>
        <end position="81"/>
    </location>
</feature>
<feature type="compositionally biased region" description="Basic residues" evidence="1">
    <location>
        <begin position="270"/>
        <end position="281"/>
    </location>
</feature>
<feature type="compositionally biased region" description="Polar residues" evidence="1">
    <location>
        <begin position="853"/>
        <end position="879"/>
    </location>
</feature>
<dbReference type="PANTHER" id="PTHR34775">
    <property type="entry name" value="TRANSMEMBRANE PROTEIN"/>
    <property type="match status" value="1"/>
</dbReference>
<dbReference type="Proteomes" id="UP001652623">
    <property type="component" value="Chromosome 1"/>
</dbReference>
<gene>
    <name evidence="4" type="primary">LOC107435335</name>
</gene>
<feature type="compositionally biased region" description="Basic and acidic residues" evidence="1">
    <location>
        <begin position="880"/>
        <end position="893"/>
    </location>
</feature>
<feature type="compositionally biased region" description="Basic and acidic residues" evidence="1">
    <location>
        <begin position="161"/>
        <end position="175"/>
    </location>
</feature>
<feature type="compositionally biased region" description="Polar residues" evidence="1">
    <location>
        <begin position="97"/>
        <end position="121"/>
    </location>
</feature>
<feature type="compositionally biased region" description="Polar residues" evidence="1">
    <location>
        <begin position="206"/>
        <end position="240"/>
    </location>
</feature>
<reference evidence="3" key="1">
    <citation type="submission" date="2025-05" db="UniProtKB">
        <authorList>
            <consortium name="RefSeq"/>
        </authorList>
    </citation>
    <scope>NUCLEOTIDE SEQUENCE [LARGE SCALE GENOMIC DNA]</scope>
</reference>
<sequence>MDMDYCLSSSKSFKPSAIPKPCYGSDDENEQKYYQQMGTNFHNPKKPMAKNYRSPTISAASKAISPRKKVLTERNEGPDEKIDQTATLLVMVNPVTSDESLSQTTIPNKPMPNKNSKSVSPTPRKKILLTEGEGESLSQTKLSSPTISAAASEAITPRKKILTERNEDVPDEKTHQTATLVDVNPVTITDESSSQTTPNKPMPNKNCMSVSPTPRKNFSTEGKTLSQTKLPSPPVSSKFNINDEENVRFPDSSSQRPYDPLTNYLSPRPQFRRYKPNRRSRVLFGRENGIKDGSSTTTASQSGSFDDSPRSIDKEAAAATSNCTSLVSSPSSSSSGEGSVKQEDEELDETDGEMLENDSDDEDESGDQEEESSCNSKGALKTLLLIVVLVLFASCISSMHPLTPVCDLEFPMGIKDGYYNFQNNTFDDASLVKKFETGKFLLDHQKEEKELGFMEVTKRAIEKGMEEGNIIEAVLVKKHENIVADFMYQLVETETVLIEGEGIAIGDGVEEEGRVEDRNFGVTEVENFEIGETEGGEVAEGEKIPIVNESSEVEEQQNQGTDEVVPYQMVENLVHQGTAEKIESSDDYLISSLSERHHIASDIIYAFLQDEVLPDSVEVYSDEAGEEEMVESRMESVGNFTNLADEDVSERMDTDTTTGFDKIINLVNVDNLRKELIKLTGTESLFKVFTWVMMFSVIVASLVLGFHLKHKDNSIKKDSFVEEKPSCESVVVEPKKKFNGKDSSLTSYPYSESVLVEKCTSVLPSRGDKQLDQQLSSFRNNLSASIHFSEEASEEYYQSRAPTVQFLSEIEVEEVSSSLRSSVMKNKKTESEENNHSVSLESKKMSRRLGDSVSVQAQPTKSEFSTMDSSSYGSYTTEQKIMRKEGGKDEDMKVITTPLRRSSRLRNRAVTSP</sequence>
<dbReference type="AlphaFoldDB" id="A0A6P4B168"/>
<evidence type="ECO:0000256" key="1">
    <source>
        <dbReference type="SAM" id="MobiDB-lite"/>
    </source>
</evidence>
<keyword evidence="2" id="KW-0472">Membrane</keyword>
<evidence type="ECO:0000313" key="3">
    <source>
        <dbReference type="Proteomes" id="UP001652623"/>
    </source>
</evidence>
<reference evidence="4" key="2">
    <citation type="submission" date="2025-08" db="UniProtKB">
        <authorList>
            <consortium name="RefSeq"/>
        </authorList>
    </citation>
    <scope>IDENTIFICATION</scope>
    <source>
        <tissue evidence="4">Seedling</tissue>
    </source>
</reference>
<dbReference type="SMR" id="A0A6P4B168"/>
<dbReference type="InParanoid" id="A0A6P4B168"/>
<feature type="transmembrane region" description="Helical" evidence="2">
    <location>
        <begin position="688"/>
        <end position="708"/>
    </location>
</feature>
<keyword evidence="2" id="KW-0812">Transmembrane</keyword>
<feature type="region of interest" description="Disordered" evidence="1">
    <location>
        <begin position="97"/>
        <end position="374"/>
    </location>
</feature>
<feature type="compositionally biased region" description="Polar residues" evidence="1">
    <location>
        <begin position="186"/>
        <end position="199"/>
    </location>
</feature>
<dbReference type="KEGG" id="zju:107435335"/>
<proteinExistence type="predicted"/>
<dbReference type="PANTHER" id="PTHR34775:SF6">
    <property type="entry name" value="TRANSMEMBRANE PROTEIN"/>
    <property type="match status" value="1"/>
</dbReference>
<feature type="compositionally biased region" description="Polar residues" evidence="1">
    <location>
        <begin position="136"/>
        <end position="149"/>
    </location>
</feature>
<feature type="compositionally biased region" description="Basic and acidic residues" evidence="1">
    <location>
        <begin position="827"/>
        <end position="850"/>
    </location>
</feature>
<keyword evidence="3" id="KW-1185">Reference proteome</keyword>
<protein>
    <submittedName>
        <fullName evidence="4">Uncharacterized protein LOC107435335</fullName>
    </submittedName>
</protein>
<feature type="compositionally biased region" description="Basic and acidic residues" evidence="1">
    <location>
        <begin position="307"/>
        <end position="316"/>
    </location>
</feature>
<dbReference type="GeneID" id="107435335"/>
<feature type="compositionally biased region" description="Acidic residues" evidence="1">
    <location>
        <begin position="343"/>
        <end position="372"/>
    </location>
</feature>
<dbReference type="RefSeq" id="XP_015902405.3">
    <property type="nucleotide sequence ID" value="XM_016046919.4"/>
</dbReference>
<feature type="compositionally biased region" description="Low complexity" evidence="1">
    <location>
        <begin position="293"/>
        <end position="304"/>
    </location>
</feature>
<feature type="region of interest" description="Disordered" evidence="1">
    <location>
        <begin position="821"/>
        <end position="913"/>
    </location>
</feature>
<feature type="compositionally biased region" description="Basic and acidic residues" evidence="1">
    <location>
        <begin position="70"/>
        <end position="81"/>
    </location>
</feature>